<dbReference type="AlphaFoldDB" id="A0A4V3WEY8"/>
<dbReference type="InterPro" id="IPR011990">
    <property type="entry name" value="TPR-like_helical_dom_sf"/>
</dbReference>
<protein>
    <submittedName>
        <fullName evidence="1">Uncharacterized protein</fullName>
    </submittedName>
</protein>
<proteinExistence type="predicted"/>
<dbReference type="SUPFAM" id="SSF48452">
    <property type="entry name" value="TPR-like"/>
    <property type="match status" value="1"/>
</dbReference>
<organism evidence="1 2">
    <name type="scientific">Metabacillus sediminilitoris</name>
    <dbReference type="NCBI Taxonomy" id="2567941"/>
    <lineage>
        <taxon>Bacteria</taxon>
        <taxon>Bacillati</taxon>
        <taxon>Bacillota</taxon>
        <taxon>Bacilli</taxon>
        <taxon>Bacillales</taxon>
        <taxon>Bacillaceae</taxon>
        <taxon>Metabacillus</taxon>
    </lineage>
</organism>
<dbReference type="RefSeq" id="WP_136355962.1">
    <property type="nucleotide sequence ID" value="NZ_CP046266.1"/>
</dbReference>
<evidence type="ECO:0000313" key="1">
    <source>
        <dbReference type="EMBL" id="THF78235.1"/>
    </source>
</evidence>
<dbReference type="EMBL" id="SSNT01000012">
    <property type="protein sequence ID" value="THF78235.1"/>
    <property type="molecule type" value="Genomic_DNA"/>
</dbReference>
<dbReference type="Proteomes" id="UP000310334">
    <property type="component" value="Unassembled WGS sequence"/>
</dbReference>
<evidence type="ECO:0000313" key="2">
    <source>
        <dbReference type="Proteomes" id="UP000310334"/>
    </source>
</evidence>
<sequence length="464" mass="55173">MEQAQFFIYHHQKPIQLQAERAVIYMQGEIIEAYSDNNELYYLFFYKNHFLTAAKAIKLRRQSYIEHAFKEGMVFDFPHPFIHALLSSNHPCQMISFKQLLKKLEMYYSPYEKAFILTFFESFIPKKQLFNEIKTDFYKYRRNGQLLLGYQLIRILMDFAPKHSLVKSLASDMNFNKYAVLYSRKPEEVLATDGIFAEKILYSQLENDISFQQLIDRLEKEARWIDVIAVTMSKLQITPSIDYYQYLTKLLDQHFNETETEYILEQLSDQLPVFLPLQQDLFYNYVKQQKVQKAFTMMNNHNFKLSHAQVHSFGEMLEIMDLDAHSLRPEVLNSIIKAVISLFPEKADMLLTKYVISLLKTNELDFIKNWLDSFKEAHGNLQLFEKINTMIKLSESLDQMNILGELYYEFKQFDKAIECFSWEMELYPSDPKPLQWLAKIYGELGMKHESDAYRNLCIDLQKWA</sequence>
<dbReference type="Gene3D" id="1.25.40.10">
    <property type="entry name" value="Tetratricopeptide repeat domain"/>
    <property type="match status" value="1"/>
</dbReference>
<dbReference type="PROSITE" id="PS50005">
    <property type="entry name" value="TPR"/>
    <property type="match status" value="1"/>
</dbReference>
<gene>
    <name evidence="1" type="ORF">E6W99_16930</name>
</gene>
<dbReference type="OrthoDB" id="2676051at2"/>
<dbReference type="InterPro" id="IPR019734">
    <property type="entry name" value="TPR_rpt"/>
</dbReference>
<keyword evidence="2" id="KW-1185">Reference proteome</keyword>
<name>A0A4V3WEY8_9BACI</name>
<accession>A0A4V3WEY8</accession>
<comment type="caution">
    <text evidence="1">The sequence shown here is derived from an EMBL/GenBank/DDBJ whole genome shotgun (WGS) entry which is preliminary data.</text>
</comment>
<reference evidence="1 2" key="1">
    <citation type="submission" date="2019-04" db="EMBL/GenBank/DDBJ databases">
        <title>Bacillus sediminilitoris sp. nov., isolated from a tidal flat sediment on the East China Sea.</title>
        <authorList>
            <person name="Wei Y."/>
            <person name="Mao H."/>
            <person name="Fang J."/>
        </authorList>
    </citation>
    <scope>NUCLEOTIDE SEQUENCE [LARGE SCALE GENOMIC DNA]</scope>
    <source>
        <strain evidence="1 2">DSL-17</strain>
    </source>
</reference>